<sequence length="29" mass="3190">RWTRPASLDDSGKLMAIGVAGDVIRFILM</sequence>
<feature type="non-terminal residue" evidence="1">
    <location>
        <position position="1"/>
    </location>
</feature>
<gene>
    <name evidence="1" type="ORF">SEMRO_3540_G349060.1</name>
</gene>
<evidence type="ECO:0000313" key="2">
    <source>
        <dbReference type="Proteomes" id="UP001153069"/>
    </source>
</evidence>
<dbReference type="Proteomes" id="UP001153069">
    <property type="component" value="Unassembled WGS sequence"/>
</dbReference>
<dbReference type="AlphaFoldDB" id="A0A9N8HY19"/>
<evidence type="ECO:0000313" key="1">
    <source>
        <dbReference type="EMBL" id="CAB9531443.1"/>
    </source>
</evidence>
<protein>
    <submittedName>
        <fullName evidence="1">Uncharacterized protein</fullName>
    </submittedName>
</protein>
<reference evidence="1" key="1">
    <citation type="submission" date="2020-06" db="EMBL/GenBank/DDBJ databases">
        <authorList>
            <consortium name="Plant Systems Biology data submission"/>
        </authorList>
    </citation>
    <scope>NUCLEOTIDE SEQUENCE</scope>
    <source>
        <strain evidence="1">D6</strain>
    </source>
</reference>
<organism evidence="1 2">
    <name type="scientific">Seminavis robusta</name>
    <dbReference type="NCBI Taxonomy" id="568900"/>
    <lineage>
        <taxon>Eukaryota</taxon>
        <taxon>Sar</taxon>
        <taxon>Stramenopiles</taxon>
        <taxon>Ochrophyta</taxon>
        <taxon>Bacillariophyta</taxon>
        <taxon>Bacillariophyceae</taxon>
        <taxon>Bacillariophycidae</taxon>
        <taxon>Naviculales</taxon>
        <taxon>Naviculaceae</taxon>
        <taxon>Seminavis</taxon>
    </lineage>
</organism>
<accession>A0A9N8HY19</accession>
<dbReference type="EMBL" id="CAICTM010003538">
    <property type="protein sequence ID" value="CAB9531443.1"/>
    <property type="molecule type" value="Genomic_DNA"/>
</dbReference>
<name>A0A9N8HY19_9STRA</name>
<proteinExistence type="predicted"/>
<comment type="caution">
    <text evidence="1">The sequence shown here is derived from an EMBL/GenBank/DDBJ whole genome shotgun (WGS) entry which is preliminary data.</text>
</comment>
<keyword evidence="2" id="KW-1185">Reference proteome</keyword>